<protein>
    <submittedName>
        <fullName evidence="4">Mucoidy inhibitor MuiA family protein</fullName>
    </submittedName>
</protein>
<dbReference type="Pfam" id="PF13600">
    <property type="entry name" value="DUF4140"/>
    <property type="match status" value="1"/>
</dbReference>
<dbReference type="EMBL" id="JAUOEL010000006">
    <property type="protein sequence ID" value="MDO5975943.1"/>
    <property type="molecule type" value="Genomic_DNA"/>
</dbReference>
<dbReference type="Pfam" id="PF13715">
    <property type="entry name" value="CarbopepD_reg_2"/>
    <property type="match status" value="1"/>
</dbReference>
<dbReference type="InterPro" id="IPR025554">
    <property type="entry name" value="DUF4140"/>
</dbReference>
<feature type="chain" id="PRO_5046273137" evidence="1">
    <location>
        <begin position="20"/>
        <end position="626"/>
    </location>
</feature>
<gene>
    <name evidence="4" type="ORF">Q4Q40_17230</name>
</gene>
<dbReference type="InterPro" id="IPR008969">
    <property type="entry name" value="CarboxyPept-like_regulatory"/>
</dbReference>
<evidence type="ECO:0000259" key="3">
    <source>
        <dbReference type="Pfam" id="PF13600"/>
    </source>
</evidence>
<name>A0ABT8WRX1_9FLAO</name>
<dbReference type="Pfam" id="PF13598">
    <property type="entry name" value="DUF4139"/>
    <property type="match status" value="1"/>
</dbReference>
<organism evidence="4 5">
    <name type="scientific">Flavivirga jejuensis</name>
    <dbReference type="NCBI Taxonomy" id="870487"/>
    <lineage>
        <taxon>Bacteria</taxon>
        <taxon>Pseudomonadati</taxon>
        <taxon>Bacteroidota</taxon>
        <taxon>Flavobacteriia</taxon>
        <taxon>Flavobacteriales</taxon>
        <taxon>Flavobacteriaceae</taxon>
        <taxon>Flavivirga</taxon>
    </lineage>
</organism>
<proteinExistence type="predicted"/>
<reference evidence="4" key="1">
    <citation type="submission" date="2023-07" db="EMBL/GenBank/DDBJ databases">
        <title>Two novel species in the genus Flavivirga.</title>
        <authorList>
            <person name="Kwon K."/>
        </authorList>
    </citation>
    <scope>NUCLEOTIDE SEQUENCE</scope>
    <source>
        <strain evidence="4">KACC 14158</strain>
    </source>
</reference>
<dbReference type="RefSeq" id="WP_303303180.1">
    <property type="nucleotide sequence ID" value="NZ_BAABDA010000046.1"/>
</dbReference>
<dbReference type="PANTHER" id="PTHR31005:SF8">
    <property type="entry name" value="DUF4139 DOMAIN-CONTAINING PROTEIN"/>
    <property type="match status" value="1"/>
</dbReference>
<dbReference type="InterPro" id="IPR037291">
    <property type="entry name" value="DUF4139"/>
</dbReference>
<sequence length="626" mass="70440">MKKLLLSFLLITTLGFSYNSNNSKPTSSFINEVIVYINGAQITRTAKISLPVGTTQFTFNKLSPNIQESSIQISGLKSASILSINYGINFLTKQNKSNQIITLQDQIKVLNEAIELEDNLILGYKEELSVIQTNRQLGNENQVVNLVKLQEFATYYRKRITEVNNLINKSLKKKRSYNKQITEIQQQLTEFNVDDKEQTGDITVKLNTSVPHQLELVIKYNVTEAGWFPVYNLKANSINTPIELGYKAHVYQKTGIDWNNIKLTLSTSDPNTNNIKPDVNPKYLNFINRYSNYNSTNATKNYNYKYNPFIKTVSGIVTDETGLPLPGVNVIVKGTTNGVATGFDGKYSINTNGGKELVLSYIGYITETLPIHSSIMNVAMEADVCSLDEVVVIGYVSNSTSNTRSSTYKKKEKKHTSNGDIIEDGITTRRFEIKKEHSMPSDGEITVIEIDNYSIPAKYSYYAAPLVNENVFLTAKIGDWEQFNLLPGEANIYFEGSYSGKTNINPQATTDSLTVSLGVDPNVVIKRNTVNNFKKTTFIGNNKIVNKAFEIELKNNKRSPVDLVLIDRIPISQNKEIKVDDIVYGTANYDSKKGLLEWKVDLASDQSVSYKFSYSLKYPKYKKINL</sequence>
<feature type="signal peptide" evidence="1">
    <location>
        <begin position="1"/>
        <end position="19"/>
    </location>
</feature>
<accession>A0ABT8WRX1</accession>
<dbReference type="Proteomes" id="UP001176806">
    <property type="component" value="Unassembled WGS sequence"/>
</dbReference>
<dbReference type="SUPFAM" id="SSF49464">
    <property type="entry name" value="Carboxypeptidase regulatory domain-like"/>
    <property type="match status" value="1"/>
</dbReference>
<evidence type="ECO:0000313" key="5">
    <source>
        <dbReference type="Proteomes" id="UP001176806"/>
    </source>
</evidence>
<evidence type="ECO:0000259" key="2">
    <source>
        <dbReference type="Pfam" id="PF13598"/>
    </source>
</evidence>
<keyword evidence="5" id="KW-1185">Reference proteome</keyword>
<dbReference type="InterPro" id="IPR011935">
    <property type="entry name" value="CHP02231"/>
</dbReference>
<dbReference type="Gene3D" id="2.60.40.1120">
    <property type="entry name" value="Carboxypeptidase-like, regulatory domain"/>
    <property type="match status" value="1"/>
</dbReference>
<feature type="domain" description="DUF4140" evidence="3">
    <location>
        <begin position="33"/>
        <end position="126"/>
    </location>
</feature>
<dbReference type="PANTHER" id="PTHR31005">
    <property type="entry name" value="DUF4139 DOMAIN-CONTAINING PROTEIN"/>
    <property type="match status" value="1"/>
</dbReference>
<feature type="domain" description="DUF4139" evidence="2">
    <location>
        <begin position="218"/>
        <end position="620"/>
    </location>
</feature>
<comment type="caution">
    <text evidence="4">The sequence shown here is derived from an EMBL/GenBank/DDBJ whole genome shotgun (WGS) entry which is preliminary data.</text>
</comment>
<keyword evidence="1" id="KW-0732">Signal</keyword>
<evidence type="ECO:0000256" key="1">
    <source>
        <dbReference type="SAM" id="SignalP"/>
    </source>
</evidence>
<dbReference type="NCBIfam" id="TIGR02231">
    <property type="entry name" value="mucoidy inhibitor MuiA family protein"/>
    <property type="match status" value="2"/>
</dbReference>
<evidence type="ECO:0000313" key="4">
    <source>
        <dbReference type="EMBL" id="MDO5975943.1"/>
    </source>
</evidence>